<dbReference type="AlphaFoldDB" id="A0A2T5G6T2"/>
<sequence length="45" mass="5219">MTFFVDPDALPARIVNIDDIKIGDRIRKDFGDIEELARDIEQNGW</sequence>
<gene>
    <name evidence="1" type="ORF">HSCHL_0969</name>
</gene>
<dbReference type="EMBL" id="PEBV01000033">
    <property type="protein sequence ID" value="PTQ51893.1"/>
    <property type="molecule type" value="Genomic_DNA"/>
</dbReference>
<protein>
    <submittedName>
        <fullName evidence="1">Uncharacterized protein</fullName>
    </submittedName>
</protein>
<reference evidence="1 2" key="1">
    <citation type="submission" date="2017-08" db="EMBL/GenBank/DDBJ databases">
        <title>Burning lignite coal seam in the remote Altai Mountains harbors a hydrogen-driven thermophilic microbial community.</title>
        <authorList>
            <person name="Kadnikov V.V."/>
            <person name="Mardanov A.V."/>
            <person name="Ivasenko D."/>
            <person name="Beletsky A.V."/>
            <person name="Karnachuk O.V."/>
            <person name="Ravin N.V."/>
        </authorList>
    </citation>
    <scope>NUCLEOTIDE SEQUENCE [LARGE SCALE GENOMIC DNA]</scope>
    <source>
        <strain evidence="1">AL33</strain>
    </source>
</reference>
<dbReference type="Proteomes" id="UP000244180">
    <property type="component" value="Unassembled WGS sequence"/>
</dbReference>
<comment type="caution">
    <text evidence="1">The sequence shown here is derived from an EMBL/GenBank/DDBJ whole genome shotgun (WGS) entry which is preliminary data.</text>
</comment>
<accession>A0A2T5G6T2</accession>
<evidence type="ECO:0000313" key="2">
    <source>
        <dbReference type="Proteomes" id="UP000244180"/>
    </source>
</evidence>
<name>A0A2T5G6T2_HYDSH</name>
<proteinExistence type="predicted"/>
<evidence type="ECO:0000313" key="1">
    <source>
        <dbReference type="EMBL" id="PTQ51893.1"/>
    </source>
</evidence>
<organism evidence="1 2">
    <name type="scientific">Hydrogenibacillus schlegelii</name>
    <name type="common">Bacillus schlegelii</name>
    <dbReference type="NCBI Taxonomy" id="1484"/>
    <lineage>
        <taxon>Bacteria</taxon>
        <taxon>Bacillati</taxon>
        <taxon>Bacillota</taxon>
        <taxon>Bacilli</taxon>
        <taxon>Bacillales</taxon>
        <taxon>Bacillales Family X. Incertae Sedis</taxon>
        <taxon>Hydrogenibacillus</taxon>
    </lineage>
</organism>